<keyword evidence="4 8" id="KW-0808">Transferase</keyword>
<evidence type="ECO:0000256" key="9">
    <source>
        <dbReference type="RuleBase" id="RU362057"/>
    </source>
</evidence>
<evidence type="ECO:0000256" key="7">
    <source>
        <dbReference type="ARBA" id="ARBA00056922"/>
    </source>
</evidence>
<dbReference type="GO" id="GO:0102816">
    <property type="term" value="F:UDP-D-glucose:delphinidin 3-O-glucosyl-5-O-caffeoylglucoside -O-beta-D-glucosyltransferase activity"/>
    <property type="evidence" value="ECO:0007669"/>
    <property type="project" value="UniProtKB-EC"/>
</dbReference>
<dbReference type="SUPFAM" id="SSF53756">
    <property type="entry name" value="UDP-Glycosyltransferase/glycogen phosphorylase"/>
    <property type="match status" value="1"/>
</dbReference>
<comment type="catalytic activity">
    <reaction evidence="6">
        <text>an anthocyanidin 3-O-beta-D-glucoside + UDP-alpha-D-glucose = an anthocyanidin 3,5-di-O-beta-D-glucoside + UDP + 2 H(+)</text>
        <dbReference type="Rhea" id="RHEA:35423"/>
        <dbReference type="ChEBI" id="CHEBI:15378"/>
        <dbReference type="ChEBI" id="CHEBI:16307"/>
        <dbReference type="ChEBI" id="CHEBI:57503"/>
        <dbReference type="ChEBI" id="CHEBI:58223"/>
        <dbReference type="ChEBI" id="CHEBI:58885"/>
        <dbReference type="EC" id="2.4.1.298"/>
    </reaction>
</comment>
<accession>A0ABD1I258</accession>
<evidence type="ECO:0000313" key="10">
    <source>
        <dbReference type="EMBL" id="KAL1561578.1"/>
    </source>
</evidence>
<dbReference type="FunFam" id="3.40.50.2000:FF:000019">
    <property type="entry name" value="Glycosyltransferase"/>
    <property type="match status" value="1"/>
</dbReference>
<evidence type="ECO:0000313" key="11">
    <source>
        <dbReference type="Proteomes" id="UP001567538"/>
    </source>
</evidence>
<keyword evidence="3 8" id="KW-0328">Glycosyltransferase</keyword>
<comment type="similarity">
    <text evidence="2 8">Belongs to the UDP-glycosyltransferase family.</text>
</comment>
<protein>
    <recommendedName>
        <fullName evidence="9">Glycosyltransferase</fullName>
        <ecNumber evidence="9">2.4.1.-</ecNumber>
    </recommendedName>
</protein>
<comment type="pathway">
    <text evidence="1">Pigment biosynthesis; anthocyanin biosynthesis.</text>
</comment>
<dbReference type="Proteomes" id="UP001567538">
    <property type="component" value="Unassembled WGS sequence"/>
</dbReference>
<evidence type="ECO:0000256" key="1">
    <source>
        <dbReference type="ARBA" id="ARBA00004935"/>
    </source>
</evidence>
<proteinExistence type="inferred from homology"/>
<evidence type="ECO:0000256" key="4">
    <source>
        <dbReference type="ARBA" id="ARBA00022679"/>
    </source>
</evidence>
<dbReference type="PANTHER" id="PTHR11926">
    <property type="entry name" value="GLUCOSYL/GLUCURONOSYL TRANSFERASES"/>
    <property type="match status" value="1"/>
</dbReference>
<gene>
    <name evidence="10" type="primary">PF3R4</name>
    <name evidence="10" type="ORF">AAHA92_04266</name>
</gene>
<dbReference type="AlphaFoldDB" id="A0ABD1I258"/>
<name>A0ABD1I258_SALDI</name>
<keyword evidence="11" id="KW-1185">Reference proteome</keyword>
<dbReference type="CDD" id="cd03784">
    <property type="entry name" value="GT1_Gtf-like"/>
    <property type="match status" value="1"/>
</dbReference>
<dbReference type="Pfam" id="PF00201">
    <property type="entry name" value="UDPGT"/>
    <property type="match status" value="1"/>
</dbReference>
<keyword evidence="5" id="KW-0732">Signal</keyword>
<evidence type="ECO:0000256" key="8">
    <source>
        <dbReference type="RuleBase" id="RU003718"/>
    </source>
</evidence>
<evidence type="ECO:0000256" key="5">
    <source>
        <dbReference type="ARBA" id="ARBA00022729"/>
    </source>
</evidence>
<dbReference type="InterPro" id="IPR002213">
    <property type="entry name" value="UDP_glucos_trans"/>
</dbReference>
<dbReference type="EC" id="2.4.1.-" evidence="9"/>
<dbReference type="InterPro" id="IPR035595">
    <property type="entry name" value="UDP_glycos_trans_CS"/>
</dbReference>
<dbReference type="Gene3D" id="3.40.50.2000">
    <property type="entry name" value="Glycogen Phosphorylase B"/>
    <property type="match status" value="2"/>
</dbReference>
<reference evidence="10 11" key="1">
    <citation type="submission" date="2024-06" db="EMBL/GenBank/DDBJ databases">
        <title>A chromosome level genome sequence of Diviner's sage (Salvia divinorum).</title>
        <authorList>
            <person name="Ford S.A."/>
            <person name="Ro D.-K."/>
            <person name="Ness R.W."/>
            <person name="Phillips M.A."/>
        </authorList>
    </citation>
    <scope>NUCLEOTIDE SEQUENCE [LARGE SCALE GENOMIC DNA]</scope>
    <source>
        <strain evidence="10">SAF-2024a</strain>
        <tissue evidence="10">Leaf</tissue>
    </source>
</reference>
<evidence type="ECO:0000256" key="2">
    <source>
        <dbReference type="ARBA" id="ARBA00009995"/>
    </source>
</evidence>
<dbReference type="PANTHER" id="PTHR11926:SF870">
    <property type="entry name" value="UDP-GLYCOSYLTRANSFERASE 75B1"/>
    <property type="match status" value="1"/>
</dbReference>
<dbReference type="PROSITE" id="PS00375">
    <property type="entry name" value="UDPGT"/>
    <property type="match status" value="1"/>
</dbReference>
<sequence length="452" mass="49545">MGRRRVVLATFPAQGHINPALQFAKRLLKAGTDVTFFTSVYAWRRMTNSSAAASPPGLDFVSFSDGYDDGLKPGGDSGRYMSEMKARGREALRGLLLRTDAAFLVYSHLFSWAAEVARGAHLPSALLWVEPATVLCIYHFYFNGHAAAIDAGSDDIRLPLLPPLEQRDLPTFLLPETPERFKSMMREKLESLDAGGAGNEKVKVLVNTFDALEPDALAALDRYELMGIGPLIPSAHLDGRDPSDKSYGGDLFRRPDDDGCATWLDAQPPSSVVYVSFGSMLKLPKAQKEGIAEALLASARPFLWVIRRDEDEEEEDEEELSFAAELRKLGKTVAWCSQLEVLGHAAVGCFVTHCGWNSAVESLSLGVPVVAVPQWFDQATNAKLMEDVWGCGVRVEGGGGGELRRCIEMVMDGGERSRAVRENARKWKDLAREAMAENGSSLNNLHAFLQPI</sequence>
<dbReference type="EMBL" id="JBEAFC010000003">
    <property type="protein sequence ID" value="KAL1561578.1"/>
    <property type="molecule type" value="Genomic_DNA"/>
</dbReference>
<evidence type="ECO:0000256" key="6">
    <source>
        <dbReference type="ARBA" id="ARBA00050360"/>
    </source>
</evidence>
<organism evidence="10 11">
    <name type="scientific">Salvia divinorum</name>
    <name type="common">Maria pastora</name>
    <name type="synonym">Diviner's sage</name>
    <dbReference type="NCBI Taxonomy" id="28513"/>
    <lineage>
        <taxon>Eukaryota</taxon>
        <taxon>Viridiplantae</taxon>
        <taxon>Streptophyta</taxon>
        <taxon>Embryophyta</taxon>
        <taxon>Tracheophyta</taxon>
        <taxon>Spermatophyta</taxon>
        <taxon>Magnoliopsida</taxon>
        <taxon>eudicotyledons</taxon>
        <taxon>Gunneridae</taxon>
        <taxon>Pentapetalae</taxon>
        <taxon>asterids</taxon>
        <taxon>lamiids</taxon>
        <taxon>Lamiales</taxon>
        <taxon>Lamiaceae</taxon>
        <taxon>Nepetoideae</taxon>
        <taxon>Mentheae</taxon>
        <taxon>Salviinae</taxon>
        <taxon>Salvia</taxon>
        <taxon>Salvia subgen. Calosphace</taxon>
    </lineage>
</organism>
<comment type="function">
    <text evidence="7">Catalyzes the glucosylation at the O-5 position of anthocyanidin 3-glucosides to form anthocyanidin 3,5-di-O-glucosides using UDP-glucose as sugar donor. Anthocyanidin 3,5-di-O-glucosides are molecules that are responsible for pigmentation. Also acts on anthocyanidin 3-O-(6-O-malonylglucoside). Much less active with hydroxycinnamoylglucose derivatives. No activity in the absence of the 3-O-glucoside group.</text>
</comment>
<comment type="caution">
    <text evidence="10">The sequence shown here is derived from an EMBL/GenBank/DDBJ whole genome shotgun (WGS) entry which is preliminary data.</text>
</comment>
<evidence type="ECO:0000256" key="3">
    <source>
        <dbReference type="ARBA" id="ARBA00022676"/>
    </source>
</evidence>